<name>A0A1I7BUD4_9RHOB</name>
<evidence type="ECO:0000313" key="2">
    <source>
        <dbReference type="Proteomes" id="UP000182466"/>
    </source>
</evidence>
<reference evidence="1 2" key="1">
    <citation type="submission" date="2016-10" db="EMBL/GenBank/DDBJ databases">
        <authorList>
            <person name="de Groot N.N."/>
        </authorList>
    </citation>
    <scope>NUCLEOTIDE SEQUENCE [LARGE SCALE GENOMIC DNA]</scope>
    <source>
        <strain evidence="1 2">CGMCC 1.10959</strain>
    </source>
</reference>
<dbReference type="AlphaFoldDB" id="A0A1I7BUD4"/>
<dbReference type="Proteomes" id="UP000182466">
    <property type="component" value="Unassembled WGS sequence"/>
</dbReference>
<protein>
    <submittedName>
        <fullName evidence="1">Uncharacterized protein</fullName>
    </submittedName>
</protein>
<accession>A0A1I7BUD4</accession>
<evidence type="ECO:0000313" key="1">
    <source>
        <dbReference type="EMBL" id="SFT90731.1"/>
    </source>
</evidence>
<keyword evidence="2" id="KW-1185">Reference proteome</keyword>
<dbReference type="STRING" id="999627.SAMN05216236_11236"/>
<proteinExistence type="predicted"/>
<dbReference type="EMBL" id="FPAW01000012">
    <property type="protein sequence ID" value="SFT90731.1"/>
    <property type="molecule type" value="Genomic_DNA"/>
</dbReference>
<organism evidence="1 2">
    <name type="scientific">Sedimentitalea nanhaiensis</name>
    <dbReference type="NCBI Taxonomy" id="999627"/>
    <lineage>
        <taxon>Bacteria</taxon>
        <taxon>Pseudomonadati</taxon>
        <taxon>Pseudomonadota</taxon>
        <taxon>Alphaproteobacteria</taxon>
        <taxon>Rhodobacterales</taxon>
        <taxon>Paracoccaceae</taxon>
        <taxon>Sedimentitalea</taxon>
    </lineage>
</organism>
<sequence length="99" mass="11178">MAARLEGKDVMDDELGHVNYDSERSNFLGTTDQGAWRNRRYSDATAERINHAVKEVIDAIFGRTLPGPARVHAETVGSGIYPSHPDLRCQKTYSNRNRF</sequence>
<gene>
    <name evidence="1" type="ORF">SAMN05216236_11236</name>
</gene>